<sequence>MSRRKTKKSSFEAHAVRFATPFTIKCTKCGEYIAKNKRHNAIKEIAIGEDFHGVKSYRFYIKCTNCKITMSIKTNPEKGEYITEIGCTRIDEIQNSEATIRDSTKISLEQEIESLKEDVYTILKNEKYLKYDFDN</sequence>
<protein>
    <submittedName>
        <fullName evidence="1">YJU2 splicing factor like protein</fullName>
    </submittedName>
</protein>
<evidence type="ECO:0000313" key="2">
    <source>
        <dbReference type="Proteomes" id="UP000740883"/>
    </source>
</evidence>
<accession>A0A9P6H2M6</accession>
<dbReference type="AlphaFoldDB" id="A0A9P6H2M6"/>
<reference evidence="1 2" key="1">
    <citation type="journal article" date="2020" name="Genome Biol. Evol.">
        <title>Comparative genomics of strictly vertically transmitted, feminizing microsporidia endosymbionts of amphipod crustaceans.</title>
        <authorList>
            <person name="Cormier A."/>
            <person name="Chebbi M.A."/>
            <person name="Giraud I."/>
            <person name="Wattier R."/>
            <person name="Teixeira M."/>
            <person name="Gilbert C."/>
            <person name="Rigaud T."/>
            <person name="Cordaux R."/>
        </authorList>
    </citation>
    <scope>NUCLEOTIDE SEQUENCE [LARGE SCALE GENOMIC DNA]</scope>
    <source>
        <strain evidence="1 2">Ou3-Ou53</strain>
    </source>
</reference>
<dbReference type="GO" id="GO:0000398">
    <property type="term" value="P:mRNA splicing, via spliceosome"/>
    <property type="evidence" value="ECO:0007669"/>
    <property type="project" value="InterPro"/>
</dbReference>
<dbReference type="EMBL" id="SBJO01000028">
    <property type="protein sequence ID" value="KAF9764326.1"/>
    <property type="molecule type" value="Genomic_DNA"/>
</dbReference>
<evidence type="ECO:0000313" key="1">
    <source>
        <dbReference type="EMBL" id="KAF9764326.1"/>
    </source>
</evidence>
<dbReference type="PANTHER" id="PTHR12111">
    <property type="entry name" value="SPLICING FACTOR YJU2"/>
    <property type="match status" value="1"/>
</dbReference>
<dbReference type="PANTHER" id="PTHR12111:SF1">
    <property type="entry name" value="SPLICING FACTOR YJU2"/>
    <property type="match status" value="1"/>
</dbReference>
<gene>
    <name evidence="1" type="primary">Yju2</name>
    <name evidence="1" type="ORF">NGRA_0659</name>
</gene>
<dbReference type="Pfam" id="PF04502">
    <property type="entry name" value="Saf4_Yju2"/>
    <property type="match status" value="1"/>
</dbReference>
<dbReference type="Proteomes" id="UP000740883">
    <property type="component" value="Unassembled WGS sequence"/>
</dbReference>
<organism evidence="1 2">
    <name type="scientific">Nosema granulosis</name>
    <dbReference type="NCBI Taxonomy" id="83296"/>
    <lineage>
        <taxon>Eukaryota</taxon>
        <taxon>Fungi</taxon>
        <taxon>Fungi incertae sedis</taxon>
        <taxon>Microsporidia</taxon>
        <taxon>Nosematidae</taxon>
        <taxon>Nosema</taxon>
    </lineage>
</organism>
<keyword evidence="2" id="KW-1185">Reference proteome</keyword>
<comment type="caution">
    <text evidence="1">The sequence shown here is derived from an EMBL/GenBank/DDBJ whole genome shotgun (WGS) entry which is preliminary data.</text>
</comment>
<proteinExistence type="predicted"/>
<dbReference type="OrthoDB" id="2190313at2759"/>
<name>A0A9P6H2M6_9MICR</name>
<dbReference type="InterPro" id="IPR007590">
    <property type="entry name" value="Saf4/Yju2"/>
</dbReference>
<dbReference type="GO" id="GO:0071006">
    <property type="term" value="C:U2-type catalytic step 1 spliceosome"/>
    <property type="evidence" value="ECO:0007669"/>
    <property type="project" value="TreeGrafter"/>
</dbReference>